<keyword evidence="9" id="KW-1185">Reference proteome</keyword>
<evidence type="ECO:0000256" key="2">
    <source>
        <dbReference type="ARBA" id="ARBA00009877"/>
    </source>
</evidence>
<comment type="subcellular location">
    <subcellularLocation>
        <location evidence="1">Membrane</location>
        <topology evidence="1">Multi-pass membrane protein</topology>
    </subcellularLocation>
</comment>
<dbReference type="OrthoDB" id="2148490at2759"/>
<evidence type="ECO:0000256" key="6">
    <source>
        <dbReference type="SAM" id="MobiDB-lite"/>
    </source>
</evidence>
<sequence>MALIHANVPWYAAIPLTAFIIRGALVTTAGAYARTLMARYVGLHPLRQARAVQKRDEILKRGNFRSVKEALAHVKTEVKQSTNELDKRWQVDSLKATMGWTLVQLPIFFAMAEAIRQKCGARDGLLGLGTSLLQTARDGLRGWGNSIFGAQKAAPGVVEYAGSSASGIDNSSDDVVSGVNGLTASPTSDAGELVATSASNTGELAITQSQWFDPSLASEGMLWFPDLLVPDPTGVLPFVVSALMFSNIYFTKNLGSIGPNWPTALRRTLLAVSLIIGPICQDLPAALMLYWASSTSSVIVWNWWLDRRHPTPNGYTACKRPLLMPPTPAPKDEFHTTIEPTVEHEAEDSSDEGIGIVMRARRWRARDIEAALGLTTAQGREFHEVVRDELRNVGLLGTMEGACTKPEYQEGLLQVVAATKARTEFLQAVDMPISRLDELILARARVNNDNEKHNERLVKSGRVYARAGTPRPAAQIIPVLQERGDSPQQPADMTNDSIASRTRSTSRGRRVTARPSVIAAIISSMSLTEEPNDAAMEIDYLPTTTSLTSAYPTRPPPIAPIFNTSIFHPTAFLVRMTHSPTGAAIHTSQLASPARRSFGSVLELHDMSYKTFLDMVSSQVGFHVEGRIEAVIPSSVGTAVLKKDAFIRLEGKETWMAVLQMWTNARMRTCEFVVDRDVDA</sequence>
<keyword evidence="5 7" id="KW-0472">Membrane</keyword>
<name>A0A6A7B097_9PLEO</name>
<evidence type="ECO:0000256" key="7">
    <source>
        <dbReference type="SAM" id="Phobius"/>
    </source>
</evidence>
<keyword evidence="3 7" id="KW-0812">Transmembrane</keyword>
<feature type="region of interest" description="Disordered" evidence="6">
    <location>
        <begin position="481"/>
        <end position="510"/>
    </location>
</feature>
<evidence type="ECO:0008006" key="10">
    <source>
        <dbReference type="Google" id="ProtNLM"/>
    </source>
</evidence>
<evidence type="ECO:0000256" key="5">
    <source>
        <dbReference type="ARBA" id="ARBA00023136"/>
    </source>
</evidence>
<dbReference type="GO" id="GO:0032979">
    <property type="term" value="P:protein insertion into mitochondrial inner membrane from matrix"/>
    <property type="evidence" value="ECO:0007669"/>
    <property type="project" value="TreeGrafter"/>
</dbReference>
<dbReference type="InterPro" id="IPR001708">
    <property type="entry name" value="YidC/ALB3/OXA1/COX18"/>
</dbReference>
<dbReference type="Proteomes" id="UP000799423">
    <property type="component" value="Unassembled WGS sequence"/>
</dbReference>
<dbReference type="AlphaFoldDB" id="A0A6A7B097"/>
<gene>
    <name evidence="8" type="ORF">T440DRAFT_534474</name>
</gene>
<dbReference type="GO" id="GO:0005743">
    <property type="term" value="C:mitochondrial inner membrane"/>
    <property type="evidence" value="ECO:0007669"/>
    <property type="project" value="TreeGrafter"/>
</dbReference>
<dbReference type="PANTHER" id="PTHR12428">
    <property type="entry name" value="OXA1"/>
    <property type="match status" value="1"/>
</dbReference>
<accession>A0A6A7B097</accession>
<comment type="similarity">
    <text evidence="2">Belongs to the OXA1/ALB3/YidC family.</text>
</comment>
<evidence type="ECO:0000256" key="3">
    <source>
        <dbReference type="ARBA" id="ARBA00022692"/>
    </source>
</evidence>
<organism evidence="8 9">
    <name type="scientific">Plenodomus tracheiphilus IPT5</name>
    <dbReference type="NCBI Taxonomy" id="1408161"/>
    <lineage>
        <taxon>Eukaryota</taxon>
        <taxon>Fungi</taxon>
        <taxon>Dikarya</taxon>
        <taxon>Ascomycota</taxon>
        <taxon>Pezizomycotina</taxon>
        <taxon>Dothideomycetes</taxon>
        <taxon>Pleosporomycetidae</taxon>
        <taxon>Pleosporales</taxon>
        <taxon>Pleosporineae</taxon>
        <taxon>Leptosphaeriaceae</taxon>
        <taxon>Plenodomus</taxon>
    </lineage>
</organism>
<evidence type="ECO:0000313" key="9">
    <source>
        <dbReference type="Proteomes" id="UP000799423"/>
    </source>
</evidence>
<evidence type="ECO:0000256" key="4">
    <source>
        <dbReference type="ARBA" id="ARBA00022989"/>
    </source>
</evidence>
<dbReference type="PANTHER" id="PTHR12428:SF65">
    <property type="entry name" value="CYTOCHROME C OXIDASE ASSEMBLY PROTEIN COX18, MITOCHONDRIAL"/>
    <property type="match status" value="1"/>
</dbReference>
<feature type="compositionally biased region" description="Polar residues" evidence="6">
    <location>
        <begin position="486"/>
        <end position="499"/>
    </location>
</feature>
<keyword evidence="4 7" id="KW-1133">Transmembrane helix</keyword>
<dbReference type="EMBL" id="MU006314">
    <property type="protein sequence ID" value="KAF2848956.1"/>
    <property type="molecule type" value="Genomic_DNA"/>
</dbReference>
<evidence type="ECO:0000256" key="1">
    <source>
        <dbReference type="ARBA" id="ARBA00004141"/>
    </source>
</evidence>
<dbReference type="GO" id="GO:0033617">
    <property type="term" value="P:mitochondrial respiratory chain complex IV assembly"/>
    <property type="evidence" value="ECO:0007669"/>
    <property type="project" value="TreeGrafter"/>
</dbReference>
<protein>
    <recommendedName>
        <fullName evidence="10">Mitochondrial export translocase Oxa1</fullName>
    </recommendedName>
</protein>
<feature type="transmembrane region" description="Helical" evidence="7">
    <location>
        <begin position="12"/>
        <end position="33"/>
    </location>
</feature>
<evidence type="ECO:0000313" key="8">
    <source>
        <dbReference type="EMBL" id="KAF2848956.1"/>
    </source>
</evidence>
<dbReference type="GO" id="GO:0032977">
    <property type="term" value="F:membrane insertase activity"/>
    <property type="evidence" value="ECO:0007669"/>
    <property type="project" value="InterPro"/>
</dbReference>
<reference evidence="8" key="1">
    <citation type="submission" date="2020-01" db="EMBL/GenBank/DDBJ databases">
        <authorList>
            <consortium name="DOE Joint Genome Institute"/>
            <person name="Haridas S."/>
            <person name="Albert R."/>
            <person name="Binder M."/>
            <person name="Bloem J."/>
            <person name="Labutti K."/>
            <person name="Salamov A."/>
            <person name="Andreopoulos B."/>
            <person name="Baker S.E."/>
            <person name="Barry K."/>
            <person name="Bills G."/>
            <person name="Bluhm B.H."/>
            <person name="Cannon C."/>
            <person name="Castanera R."/>
            <person name="Culley D.E."/>
            <person name="Daum C."/>
            <person name="Ezra D."/>
            <person name="Gonzalez J.B."/>
            <person name="Henrissat B."/>
            <person name="Kuo A."/>
            <person name="Liang C."/>
            <person name="Lipzen A."/>
            <person name="Lutzoni F."/>
            <person name="Magnuson J."/>
            <person name="Mondo S."/>
            <person name="Nolan M."/>
            <person name="Ohm R."/>
            <person name="Pangilinan J."/>
            <person name="Park H.-J."/>
            <person name="Ramirez L."/>
            <person name="Alfaro M."/>
            <person name="Sun H."/>
            <person name="Tritt A."/>
            <person name="Yoshinaga Y."/>
            <person name="Zwiers L.-H."/>
            <person name="Turgeon B.G."/>
            <person name="Goodwin S.B."/>
            <person name="Spatafora J.W."/>
            <person name="Crous P.W."/>
            <person name="Grigoriev I.V."/>
        </authorList>
    </citation>
    <scope>NUCLEOTIDE SEQUENCE</scope>
    <source>
        <strain evidence="8">IPT5</strain>
    </source>
</reference>
<proteinExistence type="inferred from homology"/>